<comment type="caution">
    <text evidence="1">The sequence shown here is derived from an EMBL/GenBank/DDBJ whole genome shotgun (WGS) entry which is preliminary data.</text>
</comment>
<reference evidence="1" key="1">
    <citation type="submission" date="2021-02" db="EMBL/GenBank/DDBJ databases">
        <authorList>
            <person name="Nowell W R."/>
        </authorList>
    </citation>
    <scope>NUCLEOTIDE SEQUENCE</scope>
</reference>
<protein>
    <submittedName>
        <fullName evidence="1">Uncharacterized protein</fullName>
    </submittedName>
</protein>
<name>A0A8S3BIV8_9BILA</name>
<dbReference type="Proteomes" id="UP000681720">
    <property type="component" value="Unassembled WGS sequence"/>
</dbReference>
<sequence length="70" mass="7824">MMDPSCTSVAAQTTTQVFHDFVQLEKTIESNETKIQLDNTSLFLVDETTPSEVDSVEMNKLDDASLIKQN</sequence>
<evidence type="ECO:0000313" key="1">
    <source>
        <dbReference type="EMBL" id="CAF4807759.1"/>
    </source>
</evidence>
<dbReference type="EMBL" id="CAJOBJ010151346">
    <property type="protein sequence ID" value="CAF4807759.1"/>
    <property type="molecule type" value="Genomic_DNA"/>
</dbReference>
<organism evidence="1 2">
    <name type="scientific">Rotaria magnacalcarata</name>
    <dbReference type="NCBI Taxonomy" id="392030"/>
    <lineage>
        <taxon>Eukaryota</taxon>
        <taxon>Metazoa</taxon>
        <taxon>Spiralia</taxon>
        <taxon>Gnathifera</taxon>
        <taxon>Rotifera</taxon>
        <taxon>Eurotatoria</taxon>
        <taxon>Bdelloidea</taxon>
        <taxon>Philodinida</taxon>
        <taxon>Philodinidae</taxon>
        <taxon>Rotaria</taxon>
    </lineage>
</organism>
<proteinExistence type="predicted"/>
<gene>
    <name evidence="1" type="ORF">GIL414_LOCUS47445</name>
</gene>
<accession>A0A8S3BIV8</accession>
<dbReference type="AlphaFoldDB" id="A0A8S3BIV8"/>
<evidence type="ECO:0000313" key="2">
    <source>
        <dbReference type="Proteomes" id="UP000681720"/>
    </source>
</evidence>
<feature type="non-terminal residue" evidence="1">
    <location>
        <position position="70"/>
    </location>
</feature>